<comment type="subcellular location">
    <subcellularLocation>
        <location evidence="1">Membrane</location>
        <topology evidence="1">Multi-pass membrane protein</topology>
    </subcellularLocation>
</comment>
<dbReference type="SFLD" id="SFLDG01168">
    <property type="entry name" value="Ferric_reductase_subgroup_(FRE"/>
    <property type="match status" value="1"/>
</dbReference>
<comment type="similarity">
    <text evidence="2">Belongs to the ferric reductase (FRE) family.</text>
</comment>
<keyword evidence="6" id="KW-0274">FAD</keyword>
<evidence type="ECO:0000256" key="9">
    <source>
        <dbReference type="ARBA" id="ARBA00023002"/>
    </source>
</evidence>
<dbReference type="InterPro" id="IPR039261">
    <property type="entry name" value="FNR_nucleotide-bd"/>
</dbReference>
<evidence type="ECO:0000256" key="13">
    <source>
        <dbReference type="SAM" id="MobiDB-lite"/>
    </source>
</evidence>
<keyword evidence="3" id="KW-0813">Transport</keyword>
<reference evidence="17" key="1">
    <citation type="submission" date="2022-12" db="EMBL/GenBank/DDBJ databases">
        <authorList>
            <person name="Brejova B."/>
        </authorList>
    </citation>
    <scope>NUCLEOTIDE SEQUENCE</scope>
</reference>
<evidence type="ECO:0000256" key="11">
    <source>
        <dbReference type="ARBA" id="ARBA00023136"/>
    </source>
</evidence>
<dbReference type="InterPro" id="IPR051410">
    <property type="entry name" value="Ferric/Cupric_Reductase"/>
</dbReference>
<dbReference type="CDD" id="cd06186">
    <property type="entry name" value="NOX_Duox_like_FAD_NADP"/>
    <property type="match status" value="1"/>
</dbReference>
<dbReference type="GO" id="GO:0015677">
    <property type="term" value="P:copper ion import"/>
    <property type="evidence" value="ECO:0007669"/>
    <property type="project" value="TreeGrafter"/>
</dbReference>
<dbReference type="InterPro" id="IPR013112">
    <property type="entry name" value="FAD-bd_8"/>
</dbReference>
<feature type="compositionally biased region" description="Gly residues" evidence="13">
    <location>
        <begin position="151"/>
        <end position="166"/>
    </location>
</feature>
<keyword evidence="18" id="KW-1185">Reference proteome</keyword>
<dbReference type="Pfam" id="PF08022">
    <property type="entry name" value="FAD_binding_8"/>
    <property type="match status" value="1"/>
</dbReference>
<dbReference type="InterPro" id="IPR013130">
    <property type="entry name" value="Fe3_Rdtase_TM_dom"/>
</dbReference>
<sequence>MIKLVSIFLISVLASAVNAGHDGPKSFSSFDISMQACTKYIAKNMEVCPSAGKHSYSYDCYCHLDTGFGTISDCFVTGYENHTDIIEEFTKQCNFTLTEFYNKYDKIQQEFKKNHTHYYHPNKTAGSEGKSGSDKSGHGGSKSKRAEEGHGGNVAGKAAAGGGHGGTGEEEIKLSPVPLRLDYGDKFTPYKNAYRMYNNNFNISMDYGAILLGYWGCVLVIAMVFNFKNKMFPKLQLCPKFIQKHITIPATFKKYKASQFSFGLGGFFDCLIPTRLETISLVVFVLLTGFLSALHIHHVDNNPQYTTRNAELGHIIADRTGILSCFLIPLIILFGGRNNVLQFVTNWDYATFIMYHRWISRITILLVIVHAITFSVSDKATGKYKNRMQKPFMIWGTVACISGGFVLFQAMLFFRRKCYEVFLLIHIVLVVLFVVGGWYHLYDMGYQNFMWAAIAIWVFDRVVRILRICSFGVRKATISIVGDETLKVIVDKPKYWKSIPGGHAFVHFIKPTIFYQSHPFTFTTHYEDTDKIVFYAKVKNGATARVHKHLINCPGNTSTIRVLIEGPYGNPSGAGRQVKNIVYMAGGNGIPGIYSELVDVASKNVDRSIKLVWVIRHWKSLSWFMEELKELNKFQNVESSIYITKPNDYSGIECLNNNNSVSYSDSEEMEEKKIDEKDSASVHSTQISIISNVKNELSHMEFIEGRPNITSIVNDEIVNTDDSLAFVTCGAPMMVDELRYNVTNSIDKSKYKIEFHEQLQTWA</sequence>
<evidence type="ECO:0000256" key="5">
    <source>
        <dbReference type="ARBA" id="ARBA00022692"/>
    </source>
</evidence>
<dbReference type="Pfam" id="PF01794">
    <property type="entry name" value="Ferric_reduct"/>
    <property type="match status" value="1"/>
</dbReference>
<dbReference type="EMBL" id="CANTUO010000004">
    <property type="protein sequence ID" value="CAI5759174.1"/>
    <property type="molecule type" value="Genomic_DNA"/>
</dbReference>
<proteinExistence type="inferred from homology"/>
<keyword evidence="5 14" id="KW-0812">Transmembrane</keyword>
<evidence type="ECO:0000256" key="7">
    <source>
        <dbReference type="ARBA" id="ARBA00022982"/>
    </source>
</evidence>
<dbReference type="Proteomes" id="UP001152885">
    <property type="component" value="Unassembled WGS sequence"/>
</dbReference>
<feature type="signal peptide" evidence="15">
    <location>
        <begin position="1"/>
        <end position="19"/>
    </location>
</feature>
<name>A0A9W4U0J5_9ASCO</name>
<gene>
    <name evidence="17" type="ORF">CANVERA_P3683</name>
</gene>
<feature type="transmembrane region" description="Helical" evidence="14">
    <location>
        <begin position="421"/>
        <end position="442"/>
    </location>
</feature>
<evidence type="ECO:0000256" key="10">
    <source>
        <dbReference type="ARBA" id="ARBA00023065"/>
    </source>
</evidence>
<feature type="region of interest" description="Disordered" evidence="13">
    <location>
        <begin position="118"/>
        <end position="169"/>
    </location>
</feature>
<evidence type="ECO:0000256" key="12">
    <source>
        <dbReference type="ARBA" id="ARBA00023180"/>
    </source>
</evidence>
<dbReference type="Gene3D" id="3.40.50.80">
    <property type="entry name" value="Nucleotide-binding domain of ferredoxin-NADP reductase (FNR) module"/>
    <property type="match status" value="1"/>
</dbReference>
<dbReference type="SFLD" id="SFLDS00052">
    <property type="entry name" value="Ferric_Reductase_Domain"/>
    <property type="match status" value="1"/>
</dbReference>
<keyword evidence="10" id="KW-0406">Ion transport</keyword>
<feature type="transmembrane region" description="Helical" evidence="14">
    <location>
        <begin position="278"/>
        <end position="296"/>
    </location>
</feature>
<evidence type="ECO:0000256" key="2">
    <source>
        <dbReference type="ARBA" id="ARBA00006278"/>
    </source>
</evidence>
<dbReference type="AlphaFoldDB" id="A0A9W4U0J5"/>
<dbReference type="InterPro" id="IPR017927">
    <property type="entry name" value="FAD-bd_FR_type"/>
</dbReference>
<keyword evidence="8 14" id="KW-1133">Transmembrane helix</keyword>
<organism evidence="17 18">
    <name type="scientific">Candida verbasci</name>
    <dbReference type="NCBI Taxonomy" id="1227364"/>
    <lineage>
        <taxon>Eukaryota</taxon>
        <taxon>Fungi</taxon>
        <taxon>Dikarya</taxon>
        <taxon>Ascomycota</taxon>
        <taxon>Saccharomycotina</taxon>
        <taxon>Pichiomycetes</taxon>
        <taxon>Debaryomycetaceae</taxon>
        <taxon>Candida/Lodderomyces clade</taxon>
        <taxon>Candida</taxon>
    </lineage>
</organism>
<keyword evidence="4" id="KW-0285">Flavoprotein</keyword>
<feature type="chain" id="PRO_5040721911" description="FAD-binding FR-type domain-containing protein" evidence="15">
    <location>
        <begin position="20"/>
        <end position="763"/>
    </location>
</feature>
<dbReference type="InterPro" id="IPR013121">
    <property type="entry name" value="Fe_red_NAD-bd_6"/>
</dbReference>
<dbReference type="PANTHER" id="PTHR32361">
    <property type="entry name" value="FERRIC/CUPRIC REDUCTASE TRANSMEMBRANE COMPONENT"/>
    <property type="match status" value="1"/>
</dbReference>
<keyword evidence="7" id="KW-0249">Electron transport</keyword>
<evidence type="ECO:0000256" key="4">
    <source>
        <dbReference type="ARBA" id="ARBA00022630"/>
    </source>
</evidence>
<evidence type="ECO:0000313" key="18">
    <source>
        <dbReference type="Proteomes" id="UP001152885"/>
    </source>
</evidence>
<comment type="caution">
    <text evidence="17">The sequence shown here is derived from an EMBL/GenBank/DDBJ whole genome shotgun (WGS) entry which is preliminary data.</text>
</comment>
<feature type="transmembrane region" description="Helical" evidence="14">
    <location>
        <begin position="207"/>
        <end position="227"/>
    </location>
</feature>
<evidence type="ECO:0000256" key="14">
    <source>
        <dbReference type="SAM" id="Phobius"/>
    </source>
</evidence>
<dbReference type="GO" id="GO:0005886">
    <property type="term" value="C:plasma membrane"/>
    <property type="evidence" value="ECO:0007669"/>
    <property type="project" value="TreeGrafter"/>
</dbReference>
<evidence type="ECO:0000256" key="8">
    <source>
        <dbReference type="ARBA" id="ARBA00022989"/>
    </source>
</evidence>
<dbReference type="Pfam" id="PF08030">
    <property type="entry name" value="NAD_binding_6"/>
    <property type="match status" value="1"/>
</dbReference>
<evidence type="ECO:0000256" key="3">
    <source>
        <dbReference type="ARBA" id="ARBA00022448"/>
    </source>
</evidence>
<protein>
    <recommendedName>
        <fullName evidence="16">FAD-binding FR-type domain-containing protein</fullName>
    </recommendedName>
</protein>
<keyword evidence="15" id="KW-0732">Signal</keyword>
<dbReference type="GO" id="GO:0006826">
    <property type="term" value="P:iron ion transport"/>
    <property type="evidence" value="ECO:0007669"/>
    <property type="project" value="TreeGrafter"/>
</dbReference>
<dbReference type="SUPFAM" id="SSF52343">
    <property type="entry name" value="Ferredoxin reductase-like, C-terminal NADP-linked domain"/>
    <property type="match status" value="1"/>
</dbReference>
<keyword evidence="11 14" id="KW-0472">Membrane</keyword>
<evidence type="ECO:0000256" key="6">
    <source>
        <dbReference type="ARBA" id="ARBA00022827"/>
    </source>
</evidence>
<evidence type="ECO:0000259" key="16">
    <source>
        <dbReference type="PROSITE" id="PS51384"/>
    </source>
</evidence>
<evidence type="ECO:0000313" key="17">
    <source>
        <dbReference type="EMBL" id="CAI5759174.1"/>
    </source>
</evidence>
<dbReference type="GO" id="GO:0000293">
    <property type="term" value="F:ferric-chelate reductase activity"/>
    <property type="evidence" value="ECO:0007669"/>
    <property type="project" value="UniProtKB-ARBA"/>
</dbReference>
<accession>A0A9W4U0J5</accession>
<keyword evidence="12" id="KW-0325">Glycoprotein</keyword>
<evidence type="ECO:0000256" key="1">
    <source>
        <dbReference type="ARBA" id="ARBA00004141"/>
    </source>
</evidence>
<feature type="domain" description="FAD-binding FR-type" evidence="16">
    <location>
        <begin position="455"/>
        <end position="574"/>
    </location>
</feature>
<evidence type="ECO:0000256" key="15">
    <source>
        <dbReference type="SAM" id="SignalP"/>
    </source>
</evidence>
<feature type="transmembrane region" description="Helical" evidence="14">
    <location>
        <begin position="358"/>
        <end position="377"/>
    </location>
</feature>
<keyword evidence="9" id="KW-0560">Oxidoreductase</keyword>
<feature type="transmembrane region" description="Helical" evidence="14">
    <location>
        <begin position="316"/>
        <end position="337"/>
    </location>
</feature>
<dbReference type="PROSITE" id="PS51384">
    <property type="entry name" value="FAD_FR"/>
    <property type="match status" value="1"/>
</dbReference>
<dbReference type="GO" id="GO:0006879">
    <property type="term" value="P:intracellular iron ion homeostasis"/>
    <property type="evidence" value="ECO:0007669"/>
    <property type="project" value="TreeGrafter"/>
</dbReference>
<feature type="transmembrane region" description="Helical" evidence="14">
    <location>
        <begin position="392"/>
        <end position="414"/>
    </location>
</feature>
<dbReference type="OrthoDB" id="4494341at2759"/>
<dbReference type="PANTHER" id="PTHR32361:SF9">
    <property type="entry name" value="FERRIC REDUCTASE TRANSMEMBRANE COMPONENT 3-RELATED"/>
    <property type="match status" value="1"/>
</dbReference>